<dbReference type="HAMAP" id="MF_01925">
    <property type="entry name" value="P5C_reductase"/>
    <property type="match status" value="1"/>
</dbReference>
<evidence type="ECO:0000259" key="13">
    <source>
        <dbReference type="Pfam" id="PF03807"/>
    </source>
</evidence>
<dbReference type="PIRSF" id="PIRSF000193">
    <property type="entry name" value="Pyrrol-5-carb_rd"/>
    <property type="match status" value="1"/>
</dbReference>
<dbReference type="Pfam" id="PF03807">
    <property type="entry name" value="F420_oxidored"/>
    <property type="match status" value="1"/>
</dbReference>
<feature type="binding site" evidence="11">
    <location>
        <begin position="8"/>
        <end position="13"/>
    </location>
    <ligand>
        <name>NADP(+)</name>
        <dbReference type="ChEBI" id="CHEBI:58349"/>
    </ligand>
</feature>
<dbReference type="UniPathway" id="UPA00098">
    <property type="reaction ID" value="UER00361"/>
</dbReference>
<evidence type="ECO:0000256" key="9">
    <source>
        <dbReference type="HAMAP-Rule" id="MF_01925"/>
    </source>
</evidence>
<dbReference type="InterPro" id="IPR000304">
    <property type="entry name" value="Pyrroline-COOH_reductase"/>
</dbReference>
<dbReference type="Pfam" id="PF14748">
    <property type="entry name" value="P5CR_dimer"/>
    <property type="match status" value="1"/>
</dbReference>
<organism evidence="15 16">
    <name type="scientific">Halobacillus aidingensis</name>
    <dbReference type="NCBI Taxonomy" id="240303"/>
    <lineage>
        <taxon>Bacteria</taxon>
        <taxon>Bacillati</taxon>
        <taxon>Bacillota</taxon>
        <taxon>Bacilli</taxon>
        <taxon>Bacillales</taxon>
        <taxon>Bacillaceae</taxon>
        <taxon>Halobacillus</taxon>
    </lineage>
</organism>
<dbReference type="GO" id="GO:0055129">
    <property type="term" value="P:L-proline biosynthetic process"/>
    <property type="evidence" value="ECO:0007669"/>
    <property type="project" value="UniProtKB-UniRule"/>
</dbReference>
<name>A0A1H0QY41_HALAD</name>
<dbReference type="InterPro" id="IPR029036">
    <property type="entry name" value="P5CR_dimer"/>
</dbReference>
<dbReference type="Proteomes" id="UP000198860">
    <property type="component" value="Unassembled WGS sequence"/>
</dbReference>
<evidence type="ECO:0000256" key="10">
    <source>
        <dbReference type="NCBIfam" id="TIGR00112"/>
    </source>
</evidence>
<dbReference type="AlphaFoldDB" id="A0A1H0QY41"/>
<protein>
    <recommendedName>
        <fullName evidence="9 10">Pyrroline-5-carboxylate reductase</fullName>
        <shortName evidence="9">P5C reductase</shortName>
        <shortName evidence="9">P5CR</shortName>
        <ecNumber evidence="9 10">1.5.1.2</ecNumber>
    </recommendedName>
    <alternativeName>
        <fullName evidence="9">PCA reductase</fullName>
    </alternativeName>
</protein>
<gene>
    <name evidence="9" type="primary">proC</name>
    <name evidence="15" type="ORF">SAMN05421677_1143</name>
</gene>
<comment type="subcellular location">
    <subcellularLocation>
        <location evidence="1 9">Cytoplasm</location>
    </subcellularLocation>
</comment>
<dbReference type="GO" id="GO:0004735">
    <property type="term" value="F:pyrroline-5-carboxylate reductase activity"/>
    <property type="evidence" value="ECO:0007669"/>
    <property type="project" value="UniProtKB-UniRule"/>
</dbReference>
<evidence type="ECO:0000256" key="12">
    <source>
        <dbReference type="RuleBase" id="RU003903"/>
    </source>
</evidence>
<feature type="domain" description="Pyrroline-5-carboxylate reductase dimerisation" evidence="14">
    <location>
        <begin position="162"/>
        <end position="266"/>
    </location>
</feature>
<dbReference type="STRING" id="240303.SAMN05421677_1143"/>
<keyword evidence="3 9" id="KW-0963">Cytoplasm</keyword>
<evidence type="ECO:0000256" key="11">
    <source>
        <dbReference type="PIRSR" id="PIRSR000193-1"/>
    </source>
</evidence>
<dbReference type="NCBIfam" id="TIGR00112">
    <property type="entry name" value="proC"/>
    <property type="match status" value="1"/>
</dbReference>
<dbReference type="FunFam" id="1.10.3730.10:FF:000001">
    <property type="entry name" value="Pyrroline-5-carboxylate reductase"/>
    <property type="match status" value="1"/>
</dbReference>
<dbReference type="FunFam" id="3.40.50.720:FF:000190">
    <property type="entry name" value="Pyrroline-5-carboxylate reductase"/>
    <property type="match status" value="1"/>
</dbReference>
<dbReference type="InterPro" id="IPR028939">
    <property type="entry name" value="P5C_Rdtase_cat_N"/>
</dbReference>
<dbReference type="Gene3D" id="1.10.3730.10">
    <property type="entry name" value="ProC C-terminal domain-like"/>
    <property type="match status" value="1"/>
</dbReference>
<feature type="domain" description="Pyrroline-5-carboxylate reductase catalytic N-terminal" evidence="13">
    <location>
        <begin position="4"/>
        <end position="99"/>
    </location>
</feature>
<dbReference type="SUPFAM" id="SSF51735">
    <property type="entry name" value="NAD(P)-binding Rossmann-fold domains"/>
    <property type="match status" value="1"/>
</dbReference>
<evidence type="ECO:0000256" key="2">
    <source>
        <dbReference type="ARBA" id="ARBA00005525"/>
    </source>
</evidence>
<evidence type="ECO:0000313" key="16">
    <source>
        <dbReference type="Proteomes" id="UP000198860"/>
    </source>
</evidence>
<comment type="pathway">
    <text evidence="9 12">Amino-acid biosynthesis; L-proline biosynthesis; L-proline from L-glutamate 5-semialdehyde: step 1/1.</text>
</comment>
<comment type="similarity">
    <text evidence="2 9 12">Belongs to the pyrroline-5-carboxylate reductase family.</text>
</comment>
<dbReference type="PANTHER" id="PTHR11645:SF0">
    <property type="entry name" value="PYRROLINE-5-CARBOXYLATE REDUCTASE 3"/>
    <property type="match status" value="1"/>
</dbReference>
<evidence type="ECO:0000256" key="1">
    <source>
        <dbReference type="ARBA" id="ARBA00004496"/>
    </source>
</evidence>
<evidence type="ECO:0000259" key="14">
    <source>
        <dbReference type="Pfam" id="PF14748"/>
    </source>
</evidence>
<keyword evidence="5 9" id="KW-0641">Proline biosynthesis</keyword>
<dbReference type="InterPro" id="IPR036291">
    <property type="entry name" value="NAD(P)-bd_dom_sf"/>
</dbReference>
<keyword evidence="6 9" id="KW-0521">NADP</keyword>
<dbReference type="PANTHER" id="PTHR11645">
    <property type="entry name" value="PYRROLINE-5-CARBOXYLATE REDUCTASE"/>
    <property type="match status" value="1"/>
</dbReference>
<dbReference type="RefSeq" id="WP_089653083.1">
    <property type="nucleotide sequence ID" value="NZ_FNIZ01000014.1"/>
</dbReference>
<evidence type="ECO:0000256" key="5">
    <source>
        <dbReference type="ARBA" id="ARBA00022650"/>
    </source>
</evidence>
<dbReference type="PROSITE" id="PS00521">
    <property type="entry name" value="P5CR"/>
    <property type="match status" value="1"/>
</dbReference>
<comment type="catalytic activity">
    <reaction evidence="9 12">
        <text>L-proline + NADP(+) = (S)-1-pyrroline-5-carboxylate + NADPH + 2 H(+)</text>
        <dbReference type="Rhea" id="RHEA:14109"/>
        <dbReference type="ChEBI" id="CHEBI:15378"/>
        <dbReference type="ChEBI" id="CHEBI:17388"/>
        <dbReference type="ChEBI" id="CHEBI:57783"/>
        <dbReference type="ChEBI" id="CHEBI:58349"/>
        <dbReference type="ChEBI" id="CHEBI:60039"/>
        <dbReference type="EC" id="1.5.1.2"/>
    </reaction>
</comment>
<feature type="binding site" evidence="11">
    <location>
        <begin position="70"/>
        <end position="73"/>
    </location>
    <ligand>
        <name>NADP(+)</name>
        <dbReference type="ChEBI" id="CHEBI:58349"/>
    </ligand>
</feature>
<evidence type="ECO:0000256" key="8">
    <source>
        <dbReference type="ARBA" id="ARBA00058118"/>
    </source>
</evidence>
<reference evidence="16" key="1">
    <citation type="submission" date="2016-10" db="EMBL/GenBank/DDBJ databases">
        <authorList>
            <person name="Varghese N."/>
            <person name="Submissions S."/>
        </authorList>
    </citation>
    <scope>NUCLEOTIDE SEQUENCE [LARGE SCALE GENOMIC DNA]</scope>
    <source>
        <strain evidence="16">CGMCC 1.3703</strain>
    </source>
</reference>
<dbReference type="EC" id="1.5.1.2" evidence="9 10"/>
<evidence type="ECO:0000256" key="7">
    <source>
        <dbReference type="ARBA" id="ARBA00023002"/>
    </source>
</evidence>
<dbReference type="OrthoDB" id="9805754at2"/>
<evidence type="ECO:0000256" key="4">
    <source>
        <dbReference type="ARBA" id="ARBA00022605"/>
    </source>
</evidence>
<proteinExistence type="inferred from homology"/>
<dbReference type="InterPro" id="IPR008927">
    <property type="entry name" value="6-PGluconate_DH-like_C_sf"/>
</dbReference>
<evidence type="ECO:0000256" key="3">
    <source>
        <dbReference type="ARBA" id="ARBA00022490"/>
    </source>
</evidence>
<sequence length="271" mass="28945">MNKRIGFIGCGQMGQAMIQGMIDAGLVKASDIAATALSDETIDFVTDEYGINISNENKRVARESDLLFLAVKPYVYQGVVQEIKDEVPEDTVVVTIAAGITLDAMKEAFGRNVKVIRSMPNTPSLVGAGMSVLCPNDFVTKEELAEVMEVFESFGEAEIVEEKLMDAVPAVSGSSPAFIYMLIEAMADAAVQQGFPRDKAYKMVSQSVQGAAQMVKETGRHPGELKDAVCTPGGTTIAGVTKLEEAGFRNAIIQGMTACTEKSKALSEGKK</sequence>
<evidence type="ECO:0000313" key="15">
    <source>
        <dbReference type="EMBL" id="SDP22120.1"/>
    </source>
</evidence>
<feature type="binding site" evidence="11">
    <location>
        <position position="57"/>
    </location>
    <ligand>
        <name>NADPH</name>
        <dbReference type="ChEBI" id="CHEBI:57783"/>
    </ligand>
</feature>
<comment type="catalytic activity">
    <reaction evidence="9">
        <text>L-proline + NAD(+) = (S)-1-pyrroline-5-carboxylate + NADH + 2 H(+)</text>
        <dbReference type="Rhea" id="RHEA:14105"/>
        <dbReference type="ChEBI" id="CHEBI:15378"/>
        <dbReference type="ChEBI" id="CHEBI:17388"/>
        <dbReference type="ChEBI" id="CHEBI:57540"/>
        <dbReference type="ChEBI" id="CHEBI:57945"/>
        <dbReference type="ChEBI" id="CHEBI:60039"/>
        <dbReference type="EC" id="1.5.1.2"/>
    </reaction>
</comment>
<accession>A0A1H0QY41</accession>
<dbReference type="GO" id="GO:0005737">
    <property type="term" value="C:cytoplasm"/>
    <property type="evidence" value="ECO:0007669"/>
    <property type="project" value="UniProtKB-SubCell"/>
</dbReference>
<keyword evidence="16" id="KW-1185">Reference proteome</keyword>
<dbReference type="EMBL" id="FNIZ01000014">
    <property type="protein sequence ID" value="SDP22120.1"/>
    <property type="molecule type" value="Genomic_DNA"/>
</dbReference>
<dbReference type="SUPFAM" id="SSF48179">
    <property type="entry name" value="6-phosphogluconate dehydrogenase C-terminal domain-like"/>
    <property type="match status" value="1"/>
</dbReference>
<comment type="function">
    <text evidence="8 9">Catalyzes the reduction of 1-pyrroline-5-carboxylate (PCA) to L-proline.</text>
</comment>
<keyword evidence="4 9" id="KW-0028">Amino-acid biosynthesis</keyword>
<keyword evidence="7 9" id="KW-0560">Oxidoreductase</keyword>
<dbReference type="Gene3D" id="3.40.50.720">
    <property type="entry name" value="NAD(P)-binding Rossmann-like Domain"/>
    <property type="match status" value="1"/>
</dbReference>
<evidence type="ECO:0000256" key="6">
    <source>
        <dbReference type="ARBA" id="ARBA00022857"/>
    </source>
</evidence>
<dbReference type="InterPro" id="IPR053790">
    <property type="entry name" value="P5CR-like_CS"/>
</dbReference>